<dbReference type="GO" id="GO:0031410">
    <property type="term" value="C:cytoplasmic vesicle"/>
    <property type="evidence" value="ECO:0007669"/>
    <property type="project" value="TreeGrafter"/>
</dbReference>
<feature type="compositionally biased region" description="Low complexity" evidence="1">
    <location>
        <begin position="832"/>
        <end position="846"/>
    </location>
</feature>
<organism evidence="3 4">
    <name type="scientific">Halomicrobium zhouii</name>
    <dbReference type="NCBI Taxonomy" id="767519"/>
    <lineage>
        <taxon>Archaea</taxon>
        <taxon>Methanobacteriati</taxon>
        <taxon>Methanobacteriota</taxon>
        <taxon>Stenosarchaea group</taxon>
        <taxon>Halobacteria</taxon>
        <taxon>Halobacteriales</taxon>
        <taxon>Haloarculaceae</taxon>
        <taxon>Halomicrobium</taxon>
    </lineage>
</organism>
<feature type="region of interest" description="Disordered" evidence="1">
    <location>
        <begin position="511"/>
        <end position="605"/>
    </location>
</feature>
<feature type="region of interest" description="Disordered" evidence="1">
    <location>
        <begin position="254"/>
        <end position="275"/>
    </location>
</feature>
<dbReference type="PANTHER" id="PTHR46182:SF2">
    <property type="entry name" value="FI19480P1"/>
    <property type="match status" value="1"/>
</dbReference>
<dbReference type="PROSITE" id="PS50093">
    <property type="entry name" value="PKD"/>
    <property type="match status" value="3"/>
</dbReference>
<dbReference type="RefSeq" id="WP_089818647.1">
    <property type="nucleotide sequence ID" value="NZ_FOZK01000004.1"/>
</dbReference>
<dbReference type="Proteomes" id="UP000199062">
    <property type="component" value="Unassembled WGS sequence"/>
</dbReference>
<dbReference type="CDD" id="cd00146">
    <property type="entry name" value="PKD"/>
    <property type="match status" value="3"/>
</dbReference>
<feature type="region of interest" description="Disordered" evidence="1">
    <location>
        <begin position="829"/>
        <end position="864"/>
    </location>
</feature>
<protein>
    <submittedName>
        <fullName evidence="3">PKD repeat-containing protein</fullName>
    </submittedName>
</protein>
<proteinExistence type="predicted"/>
<evidence type="ECO:0000313" key="3">
    <source>
        <dbReference type="EMBL" id="SFS10746.1"/>
    </source>
</evidence>
<evidence type="ECO:0000313" key="4">
    <source>
        <dbReference type="Proteomes" id="UP000199062"/>
    </source>
</evidence>
<sequence length="888" mass="91242">MTHSKLGSLIIVSVLILVVLAPVLTFASAPATAANTSDTADTYVVEQGGECILLEPHGDGTETVEAFYDYRTPYTDPSAWDYSSYGTEHLQDNQVSKVFVYEGAEGTSLVFLHDERSEDGEPQPYGSTITMQISDLPEGVWAVQDDTYQNDSQDDNWEIGDSSTTVDWMWQPDRSDGGAYRGLHGMDAEDAITVDPSFNEEADHWGEWNWSGDDDNRTERWVARSGDGTETELDTTEPITIQRGICGADETAPEANADVSPTTVAPGEDVTFDASESTDDLGVEGYEWEFGDGSEPATGETVTHAYAENGTYDATLTVTDGANNTDTATVPVTVEAEDTDAAPTAVLEAPESVMAGEPATFDARNSTDDEGIVSYQWTVDGASVDADGPTLERTFADAGTYTVGVTVVDGSDQTNATTTDVTVEAAPDEPPMAAASADPTTVAPGEPVAFDGTASTDDGEITAYEWGFGDGNASDGATASHAYASAGEYEATLTVTDDANNSADATVPVTVEAEETDDDSEDESGDDESDGSDDADDRDDSGDSDDADDSDDSDGPDETDDSGDDSPSSSPSDGSPSSGGSSGGTGGAAPPADESSSASVSQTDDGRLVVTVENAAEGEAVSADVPGDENATGLRSVELVPDTDADELNVTLSPSDDVSAPNGTDAGLYEVRTENGSTVRNVTYRFAVDRAAIGESGELRVLAGDGSNVTALNHTVVENGSTTVLDATTADVDRVVVAAVAPDVSATAIGTNGTATAGEPATVEATLANDGHLDANRTVNLTVDGAVVDSQTVTVRAGETANVSFETTFDAAGDARISVAGTEATITVASADGSTDTEGDTVTGGDAESSDTDTESTDAAPTSGQSTELALAGLGILVIGAVGLIRIL</sequence>
<feature type="compositionally biased region" description="Low complexity" evidence="1">
    <location>
        <begin position="588"/>
        <end position="601"/>
    </location>
</feature>
<evidence type="ECO:0000256" key="1">
    <source>
        <dbReference type="SAM" id="MobiDB-lite"/>
    </source>
</evidence>
<accession>A0A1I6M4Y4</accession>
<dbReference type="InterPro" id="IPR013783">
    <property type="entry name" value="Ig-like_fold"/>
</dbReference>
<feature type="domain" description="PKD" evidence="2">
    <location>
        <begin position="431"/>
        <end position="518"/>
    </location>
</feature>
<dbReference type="AlphaFoldDB" id="A0A1I6M4Y4"/>
<dbReference type="InterPro" id="IPR029865">
    <property type="entry name" value="KIAA0319-like"/>
</dbReference>
<gene>
    <name evidence="3" type="ORF">SAMN05216559_3797</name>
</gene>
<dbReference type="GO" id="GO:0016020">
    <property type="term" value="C:membrane"/>
    <property type="evidence" value="ECO:0007669"/>
    <property type="project" value="TreeGrafter"/>
</dbReference>
<evidence type="ECO:0000259" key="2">
    <source>
        <dbReference type="PROSITE" id="PS50093"/>
    </source>
</evidence>
<dbReference type="PANTHER" id="PTHR46182">
    <property type="entry name" value="FI19480P1"/>
    <property type="match status" value="1"/>
</dbReference>
<dbReference type="SMART" id="SM00089">
    <property type="entry name" value="PKD"/>
    <property type="match status" value="3"/>
</dbReference>
<dbReference type="InterPro" id="IPR035986">
    <property type="entry name" value="PKD_dom_sf"/>
</dbReference>
<feature type="domain" description="PKD" evidence="2">
    <location>
        <begin position="342"/>
        <end position="425"/>
    </location>
</feature>
<dbReference type="STRING" id="767519.SAMN05216559_3797"/>
<dbReference type="Pfam" id="PF18911">
    <property type="entry name" value="PKD_4"/>
    <property type="match status" value="3"/>
</dbReference>
<feature type="compositionally biased region" description="Low complexity" evidence="1">
    <location>
        <begin position="565"/>
        <end position="579"/>
    </location>
</feature>
<dbReference type="Gene3D" id="2.60.40.10">
    <property type="entry name" value="Immunoglobulins"/>
    <property type="match status" value="4"/>
</dbReference>
<feature type="domain" description="PKD" evidence="2">
    <location>
        <begin position="253"/>
        <end position="341"/>
    </location>
</feature>
<dbReference type="EMBL" id="FOZK01000004">
    <property type="protein sequence ID" value="SFS10746.1"/>
    <property type="molecule type" value="Genomic_DNA"/>
</dbReference>
<dbReference type="InterPro" id="IPR022409">
    <property type="entry name" value="PKD/Chitinase_dom"/>
</dbReference>
<dbReference type="InterPro" id="IPR000601">
    <property type="entry name" value="PKD_dom"/>
</dbReference>
<name>A0A1I6M4Y4_9EURY</name>
<dbReference type="SUPFAM" id="SSF49299">
    <property type="entry name" value="PKD domain"/>
    <property type="match status" value="3"/>
</dbReference>
<reference evidence="3 4" key="1">
    <citation type="submission" date="2016-10" db="EMBL/GenBank/DDBJ databases">
        <authorList>
            <person name="de Groot N.N."/>
        </authorList>
    </citation>
    <scope>NUCLEOTIDE SEQUENCE [LARGE SCALE GENOMIC DNA]</scope>
    <source>
        <strain evidence="3 4">CGMCC 1.10457</strain>
    </source>
</reference>
<keyword evidence="4" id="KW-1185">Reference proteome</keyword>
<feature type="compositionally biased region" description="Acidic residues" evidence="1">
    <location>
        <begin position="512"/>
        <end position="564"/>
    </location>
</feature>